<dbReference type="WBParaSite" id="TREG1_108990.1">
    <property type="protein sequence ID" value="TREG1_108990.1"/>
    <property type="gene ID" value="TREG1_108990"/>
</dbReference>
<evidence type="ECO:0000256" key="1">
    <source>
        <dbReference type="SAM" id="SignalP"/>
    </source>
</evidence>
<accession>A0AA85ISC8</accession>
<keyword evidence="1" id="KW-0732">Signal</keyword>
<feature type="signal peptide" evidence="1">
    <location>
        <begin position="1"/>
        <end position="22"/>
    </location>
</feature>
<organism evidence="2 3">
    <name type="scientific">Trichobilharzia regenti</name>
    <name type="common">Nasal bird schistosome</name>
    <dbReference type="NCBI Taxonomy" id="157069"/>
    <lineage>
        <taxon>Eukaryota</taxon>
        <taxon>Metazoa</taxon>
        <taxon>Spiralia</taxon>
        <taxon>Lophotrochozoa</taxon>
        <taxon>Platyhelminthes</taxon>
        <taxon>Trematoda</taxon>
        <taxon>Digenea</taxon>
        <taxon>Strigeidida</taxon>
        <taxon>Schistosomatoidea</taxon>
        <taxon>Schistosomatidae</taxon>
        <taxon>Trichobilharzia</taxon>
    </lineage>
</organism>
<reference evidence="2" key="1">
    <citation type="submission" date="2022-06" db="EMBL/GenBank/DDBJ databases">
        <authorList>
            <person name="Berger JAMES D."/>
            <person name="Berger JAMES D."/>
        </authorList>
    </citation>
    <scope>NUCLEOTIDE SEQUENCE [LARGE SCALE GENOMIC DNA]</scope>
</reference>
<proteinExistence type="predicted"/>
<sequence>MKFSLIQFILLATMYGTKDVSTVPTFTDAEITNLIDSQPVATQHEGESLETRRRIFDEWFETVREDYMKELEQQNASL</sequence>
<name>A0AA85ISC8_TRIRE</name>
<dbReference type="Proteomes" id="UP000050795">
    <property type="component" value="Unassembled WGS sequence"/>
</dbReference>
<reference evidence="3" key="2">
    <citation type="submission" date="2023-11" db="UniProtKB">
        <authorList>
            <consortium name="WormBaseParasite"/>
        </authorList>
    </citation>
    <scope>IDENTIFICATION</scope>
</reference>
<dbReference type="AlphaFoldDB" id="A0AA85ISC8"/>
<feature type="chain" id="PRO_5041701687" evidence="1">
    <location>
        <begin position="23"/>
        <end position="78"/>
    </location>
</feature>
<evidence type="ECO:0000313" key="3">
    <source>
        <dbReference type="WBParaSite" id="TREG1_108990.1"/>
    </source>
</evidence>
<keyword evidence="2" id="KW-1185">Reference proteome</keyword>
<protein>
    <submittedName>
        <fullName evidence="3">Uncharacterized protein</fullName>
    </submittedName>
</protein>
<evidence type="ECO:0000313" key="2">
    <source>
        <dbReference type="Proteomes" id="UP000050795"/>
    </source>
</evidence>